<gene>
    <name evidence="1" type="ORF">CBF35_05345</name>
</gene>
<reference evidence="1 2" key="1">
    <citation type="submission" date="2017-05" db="EMBL/GenBank/DDBJ databases">
        <title>Vagococcus spp. assemblies.</title>
        <authorList>
            <person name="Gulvik C.A."/>
        </authorList>
    </citation>
    <scope>NUCLEOTIDE SEQUENCE [LARGE SCALE GENOMIC DNA]</scope>
    <source>
        <strain evidence="1 2">NCFB 2777</strain>
    </source>
</reference>
<evidence type="ECO:0000313" key="1">
    <source>
        <dbReference type="EMBL" id="RST96658.1"/>
    </source>
</evidence>
<keyword evidence="2" id="KW-1185">Reference proteome</keyword>
<organism evidence="1 2">
    <name type="scientific">Vagococcus salmoninarum</name>
    <dbReference type="NCBI Taxonomy" id="2739"/>
    <lineage>
        <taxon>Bacteria</taxon>
        <taxon>Bacillati</taxon>
        <taxon>Bacillota</taxon>
        <taxon>Bacilli</taxon>
        <taxon>Lactobacillales</taxon>
        <taxon>Enterococcaceae</taxon>
        <taxon>Vagococcus</taxon>
    </lineage>
</organism>
<dbReference type="RefSeq" id="WP_126778936.1">
    <property type="nucleotide sequence ID" value="NZ_NGJU01000006.1"/>
</dbReference>
<comment type="caution">
    <text evidence="1">The sequence shown here is derived from an EMBL/GenBank/DDBJ whole genome shotgun (WGS) entry which is preliminary data.</text>
</comment>
<dbReference type="EMBL" id="NGJU01000006">
    <property type="protein sequence ID" value="RST96658.1"/>
    <property type="molecule type" value="Genomic_DNA"/>
</dbReference>
<evidence type="ECO:0008006" key="3">
    <source>
        <dbReference type="Google" id="ProtNLM"/>
    </source>
</evidence>
<protein>
    <recommendedName>
        <fullName evidence="3">Prophage pi2 protein 38</fullName>
    </recommendedName>
</protein>
<dbReference type="GeneID" id="98567788"/>
<sequence>MKFEDLKKVLELTGLEVGYHHWETGQVPQLPYILYLDSSSDNFRADNQVYYGIKNIRVELYSNLKNIREEKKLEKILNDHKLPFDNYESYIESEKMYLKAYEIQL</sequence>
<dbReference type="OrthoDB" id="2061576at2"/>
<dbReference type="AlphaFoldDB" id="A0A429ZSP1"/>
<name>A0A429ZSP1_9ENTE</name>
<dbReference type="Proteomes" id="UP000287239">
    <property type="component" value="Unassembled WGS sequence"/>
</dbReference>
<accession>A0A429ZSP1</accession>
<proteinExistence type="predicted"/>
<evidence type="ECO:0000313" key="2">
    <source>
        <dbReference type="Proteomes" id="UP000287239"/>
    </source>
</evidence>